<dbReference type="PANTHER" id="PTHR46797:SF1">
    <property type="entry name" value="METHYLPHOSPHONATE SYNTHASE"/>
    <property type="match status" value="1"/>
</dbReference>
<dbReference type="CDD" id="cd00093">
    <property type="entry name" value="HTH_XRE"/>
    <property type="match status" value="1"/>
</dbReference>
<dbReference type="EMBL" id="PEBV01000016">
    <property type="protein sequence ID" value="PTQ53450.1"/>
    <property type="molecule type" value="Genomic_DNA"/>
</dbReference>
<dbReference type="STRING" id="1484.SA87_04450"/>
<gene>
    <name evidence="4" type="ORF">HSCHL_2078</name>
    <name evidence="3" type="ORF">SA87_04450</name>
</gene>
<dbReference type="Proteomes" id="UP000243024">
    <property type="component" value="Unassembled WGS sequence"/>
</dbReference>
<dbReference type="SUPFAM" id="SSF47413">
    <property type="entry name" value="lambda repressor-like DNA-binding domains"/>
    <property type="match status" value="1"/>
</dbReference>
<reference evidence="4 6" key="2">
    <citation type="submission" date="2017-08" db="EMBL/GenBank/DDBJ databases">
        <title>Burning lignite coal seam in the remote Altai Mountains harbors a hydrogen-driven thermophilic microbial community.</title>
        <authorList>
            <person name="Kadnikov V.V."/>
            <person name="Mardanov A.V."/>
            <person name="Ivasenko D."/>
            <person name="Beletsky A.V."/>
            <person name="Karnachuk O.V."/>
            <person name="Ravin N.V."/>
        </authorList>
    </citation>
    <scope>NUCLEOTIDE SEQUENCE [LARGE SCALE GENOMIC DNA]</scope>
    <source>
        <strain evidence="4">AL33</strain>
    </source>
</reference>
<proteinExistence type="predicted"/>
<reference evidence="3 5" key="1">
    <citation type="submission" date="2015-09" db="EMBL/GenBank/DDBJ databases">
        <title>Draft genome sequence of Hydrogenibacillus schlegelii DSM 2000.</title>
        <authorList>
            <person name="Hemp J."/>
        </authorList>
    </citation>
    <scope>NUCLEOTIDE SEQUENCE [LARGE SCALE GENOMIC DNA]</scope>
    <source>
        <strain evidence="3 5">MA 48</strain>
    </source>
</reference>
<dbReference type="AlphaFoldDB" id="A0A179ITX2"/>
<dbReference type="Pfam" id="PF01381">
    <property type="entry name" value="HTH_3"/>
    <property type="match status" value="1"/>
</dbReference>
<sequence length="186" mass="20993">MNELAQYVKQVLKDDPLFLETIDDSIEKRVAYHVKRLRKALKLTQADLAEKMGVKQPFVARIESGKNNISIRKLAELAQVLGVDPMDLVRPIYTLGHPDTVVRLIVNRRFRIMAVNPGGVRYFGRPQLELVHTLLSHESPFRRAAEQVFQTGEPAVATPVEGMTIEARPIRNGRGQVIGAELTYVR</sequence>
<dbReference type="InterPro" id="IPR001387">
    <property type="entry name" value="Cro/C1-type_HTH"/>
</dbReference>
<evidence type="ECO:0000259" key="2">
    <source>
        <dbReference type="PROSITE" id="PS50943"/>
    </source>
</evidence>
<evidence type="ECO:0000313" key="6">
    <source>
        <dbReference type="Proteomes" id="UP000244180"/>
    </source>
</evidence>
<dbReference type="GO" id="GO:0003677">
    <property type="term" value="F:DNA binding"/>
    <property type="evidence" value="ECO:0007669"/>
    <property type="project" value="UniProtKB-KW"/>
</dbReference>
<dbReference type="RefSeq" id="WP_066199331.1">
    <property type="nucleotide sequence ID" value="NZ_CBCSAS010000036.1"/>
</dbReference>
<accession>A0A179ITX2</accession>
<dbReference type="InterPro" id="IPR010982">
    <property type="entry name" value="Lambda_DNA-bd_dom_sf"/>
</dbReference>
<evidence type="ECO:0000256" key="1">
    <source>
        <dbReference type="ARBA" id="ARBA00023125"/>
    </source>
</evidence>
<dbReference type="OrthoDB" id="252257at2"/>
<dbReference type="Proteomes" id="UP000244180">
    <property type="component" value="Unassembled WGS sequence"/>
</dbReference>
<feature type="domain" description="HTH cro/C1-type" evidence="2">
    <location>
        <begin position="34"/>
        <end position="88"/>
    </location>
</feature>
<dbReference type="GO" id="GO:0005829">
    <property type="term" value="C:cytosol"/>
    <property type="evidence" value="ECO:0007669"/>
    <property type="project" value="TreeGrafter"/>
</dbReference>
<evidence type="ECO:0000313" key="5">
    <source>
        <dbReference type="Proteomes" id="UP000243024"/>
    </source>
</evidence>
<dbReference type="Gene3D" id="1.10.260.40">
    <property type="entry name" value="lambda repressor-like DNA-binding domains"/>
    <property type="match status" value="1"/>
</dbReference>
<organism evidence="3 5">
    <name type="scientific">Hydrogenibacillus schlegelii</name>
    <name type="common">Bacillus schlegelii</name>
    <dbReference type="NCBI Taxonomy" id="1484"/>
    <lineage>
        <taxon>Bacteria</taxon>
        <taxon>Bacillati</taxon>
        <taxon>Bacillota</taxon>
        <taxon>Bacilli</taxon>
        <taxon>Bacillales</taxon>
        <taxon>Bacillales Family X. Incertae Sedis</taxon>
        <taxon>Hydrogenibacillus</taxon>
    </lineage>
</organism>
<comment type="caution">
    <text evidence="3">The sequence shown here is derived from an EMBL/GenBank/DDBJ whole genome shotgun (WGS) entry which is preliminary data.</text>
</comment>
<dbReference type="EMBL" id="JXBB01000008">
    <property type="protein sequence ID" value="OAR04934.1"/>
    <property type="molecule type" value="Genomic_DNA"/>
</dbReference>
<keyword evidence="5" id="KW-1185">Reference proteome</keyword>
<evidence type="ECO:0000313" key="3">
    <source>
        <dbReference type="EMBL" id="OAR04934.1"/>
    </source>
</evidence>
<dbReference type="GO" id="GO:0003700">
    <property type="term" value="F:DNA-binding transcription factor activity"/>
    <property type="evidence" value="ECO:0007669"/>
    <property type="project" value="TreeGrafter"/>
</dbReference>
<protein>
    <recommendedName>
        <fullName evidence="2">HTH cro/C1-type domain-containing protein</fullName>
    </recommendedName>
</protein>
<name>A0A179ITX2_HYDSH</name>
<evidence type="ECO:0000313" key="4">
    <source>
        <dbReference type="EMBL" id="PTQ53450.1"/>
    </source>
</evidence>
<dbReference type="PANTHER" id="PTHR46797">
    <property type="entry name" value="HTH-TYPE TRANSCRIPTIONAL REGULATOR"/>
    <property type="match status" value="1"/>
</dbReference>
<dbReference type="SMART" id="SM00530">
    <property type="entry name" value="HTH_XRE"/>
    <property type="match status" value="1"/>
</dbReference>
<dbReference type="PROSITE" id="PS50943">
    <property type="entry name" value="HTH_CROC1"/>
    <property type="match status" value="1"/>
</dbReference>
<dbReference type="InterPro" id="IPR050807">
    <property type="entry name" value="TransReg_Diox_bact_type"/>
</dbReference>
<keyword evidence="1" id="KW-0238">DNA-binding</keyword>